<accession>A0A6J5LFW7</accession>
<organism evidence="1">
    <name type="scientific">uncultured Caudovirales phage</name>
    <dbReference type="NCBI Taxonomy" id="2100421"/>
    <lineage>
        <taxon>Viruses</taxon>
        <taxon>Duplodnaviria</taxon>
        <taxon>Heunggongvirae</taxon>
        <taxon>Uroviricota</taxon>
        <taxon>Caudoviricetes</taxon>
        <taxon>Peduoviridae</taxon>
        <taxon>Maltschvirus</taxon>
        <taxon>Maltschvirus maltsch</taxon>
    </lineage>
</organism>
<reference evidence="1" key="1">
    <citation type="submission" date="2020-04" db="EMBL/GenBank/DDBJ databases">
        <authorList>
            <person name="Chiriac C."/>
            <person name="Salcher M."/>
            <person name="Ghai R."/>
            <person name="Kavagutti S V."/>
        </authorList>
    </citation>
    <scope>NUCLEOTIDE SEQUENCE</scope>
</reference>
<proteinExistence type="predicted"/>
<protein>
    <submittedName>
        <fullName evidence="1">Uncharacterized protein</fullName>
    </submittedName>
</protein>
<gene>
    <name evidence="1" type="ORF">UFOVP136_11</name>
</gene>
<evidence type="ECO:0000313" key="1">
    <source>
        <dbReference type="EMBL" id="CAB4132016.1"/>
    </source>
</evidence>
<dbReference type="EMBL" id="LR796257">
    <property type="protein sequence ID" value="CAB4132016.1"/>
    <property type="molecule type" value="Genomic_DNA"/>
</dbReference>
<sequence length="69" mass="8063">MIVGRYGSAGQEIQWERDRNAKQNYNDETSRFTKKICRRCKNTKETKGGTNKNFIFVCKDCNDALRVVK</sequence>
<name>A0A6J5LFW7_9CAUD</name>